<dbReference type="PANTHER" id="PTHR43272">
    <property type="entry name" value="LONG-CHAIN-FATTY-ACID--COA LIGASE"/>
    <property type="match status" value="1"/>
</dbReference>
<evidence type="ECO:0000313" key="4">
    <source>
        <dbReference type="EMBL" id="QGT79604.1"/>
    </source>
</evidence>
<dbReference type="Proteomes" id="UP000427716">
    <property type="component" value="Chromosome"/>
</dbReference>
<keyword evidence="1" id="KW-0547">Nucleotide-binding</keyword>
<evidence type="ECO:0000256" key="1">
    <source>
        <dbReference type="ARBA" id="ARBA00022741"/>
    </source>
</evidence>
<dbReference type="KEGG" id="ghl:GM160_07910"/>
<dbReference type="PANTHER" id="PTHR43272:SF33">
    <property type="entry name" value="AMP-BINDING DOMAIN-CONTAINING PROTEIN-RELATED"/>
    <property type="match status" value="1"/>
</dbReference>
<evidence type="ECO:0000259" key="3">
    <source>
        <dbReference type="Pfam" id="PF00501"/>
    </source>
</evidence>
<name>A0A6I6D7W4_9GAMM</name>
<keyword evidence="5" id="KW-1185">Reference proteome</keyword>
<gene>
    <name evidence="4" type="ORF">GM160_07910</name>
</gene>
<dbReference type="Gene3D" id="3.40.50.12780">
    <property type="entry name" value="N-terminal domain of ligase-like"/>
    <property type="match status" value="1"/>
</dbReference>
<dbReference type="GO" id="GO:0005524">
    <property type="term" value="F:ATP binding"/>
    <property type="evidence" value="ECO:0007669"/>
    <property type="project" value="UniProtKB-KW"/>
</dbReference>
<protein>
    <submittedName>
        <fullName evidence="4">AMP-binding protein</fullName>
    </submittedName>
</protein>
<sequence length="601" mass="65915">MADHRVTPAQAVNLSGLFFERVARTPEAIAYRQYDPGCQDWIDTTWGDMAYEVGRIQAAMRRDGLEAGDRIAMMLKNAREWVLFDQAALGLGLVTVPLYTDDRPQNVAKIIKETGARLLVVDGRRQWRGLEAVSDGFETLKHIITLAPVDVEDGAKDKHLESFADWTFGARGEPVRLEADGQTLASIVYTSGTAGRAKGVMLTHSNMLENAFACSKVASITGDDLFLSFLPLSHTLERTGGYYLPMICGSTVAFARSAQQLGEDLGIIKPTLLISVPRVYERVYDRIGSALKKKGAFAQALFERTVSVGTARFERAQGRDGSAIKAAFWPLFDRLVAAKLRERLGGRLRYAICGGAPLSPELATVFTGIGVPVLQGYGLTEASPVVSVNRPDDNRPETIGTVLEGVEVRLGEHDELLVKSAGVMQGYWKNEEATAAAIDANGWLHTGDQAAIDEDGHIRITGRIKDIIVMANGEKVPPAAMESAIGLDPLIDQVLVLGEGQHQLAALVVVEPEAFAGLMREFDMDPEDPETLVDRFVERLVLKRVNARLEDFPGYAQIRRVKILTQPWTIEDGLMTPTQKLKRPLIEKEHAEDIAELFAGR</sequence>
<keyword evidence="2" id="KW-0067">ATP-binding</keyword>
<dbReference type="Pfam" id="PF00501">
    <property type="entry name" value="AMP-binding"/>
    <property type="match status" value="1"/>
</dbReference>
<evidence type="ECO:0000313" key="5">
    <source>
        <dbReference type="Proteomes" id="UP000427716"/>
    </source>
</evidence>
<dbReference type="RefSeq" id="WP_156575409.1">
    <property type="nucleotide sequence ID" value="NZ_CP046415.1"/>
</dbReference>
<dbReference type="EMBL" id="CP046415">
    <property type="protein sequence ID" value="QGT79604.1"/>
    <property type="molecule type" value="Genomic_DNA"/>
</dbReference>
<organism evidence="4 5">
    <name type="scientific">Guyparkeria halophila</name>
    <dbReference type="NCBI Taxonomy" id="47960"/>
    <lineage>
        <taxon>Bacteria</taxon>
        <taxon>Pseudomonadati</taxon>
        <taxon>Pseudomonadota</taxon>
        <taxon>Gammaproteobacteria</taxon>
        <taxon>Chromatiales</taxon>
        <taxon>Thioalkalibacteraceae</taxon>
        <taxon>Guyparkeria</taxon>
    </lineage>
</organism>
<feature type="domain" description="AMP-dependent synthetase/ligase" evidence="3">
    <location>
        <begin position="18"/>
        <end position="428"/>
    </location>
</feature>
<proteinExistence type="predicted"/>
<dbReference type="Pfam" id="PF23562">
    <property type="entry name" value="AMP-binding_C_3"/>
    <property type="match status" value="1"/>
</dbReference>
<evidence type="ECO:0000256" key="2">
    <source>
        <dbReference type="ARBA" id="ARBA00022840"/>
    </source>
</evidence>
<dbReference type="GO" id="GO:0016020">
    <property type="term" value="C:membrane"/>
    <property type="evidence" value="ECO:0007669"/>
    <property type="project" value="TreeGrafter"/>
</dbReference>
<dbReference type="SUPFAM" id="SSF56801">
    <property type="entry name" value="Acetyl-CoA synthetase-like"/>
    <property type="match status" value="1"/>
</dbReference>
<dbReference type="CDD" id="cd05907">
    <property type="entry name" value="VL_LC_FACS_like"/>
    <property type="match status" value="1"/>
</dbReference>
<dbReference type="AlphaFoldDB" id="A0A6I6D7W4"/>
<dbReference type="InterPro" id="IPR042099">
    <property type="entry name" value="ANL_N_sf"/>
</dbReference>
<dbReference type="InterPro" id="IPR000873">
    <property type="entry name" value="AMP-dep_synth/lig_dom"/>
</dbReference>
<accession>A0A6I6D7W4</accession>
<reference evidence="4 5" key="1">
    <citation type="submission" date="2019-11" db="EMBL/GenBank/DDBJ databases">
        <authorList>
            <person name="Zhang J."/>
            <person name="Sun C."/>
        </authorList>
    </citation>
    <scope>NUCLEOTIDE SEQUENCE [LARGE SCALE GENOMIC DNA]</scope>
    <source>
        <strain evidence="5">sp2</strain>
    </source>
</reference>
<dbReference type="GO" id="GO:0004467">
    <property type="term" value="F:long-chain fatty acid-CoA ligase activity"/>
    <property type="evidence" value="ECO:0007669"/>
    <property type="project" value="TreeGrafter"/>
</dbReference>